<dbReference type="EMBL" id="CAEZSU010000049">
    <property type="protein sequence ID" value="CAB4547356.1"/>
    <property type="molecule type" value="Genomic_DNA"/>
</dbReference>
<name>A0A6J6C7X2_9ZZZZ</name>
<evidence type="ECO:0000313" key="3">
    <source>
        <dbReference type="EMBL" id="CAB4559250.1"/>
    </source>
</evidence>
<reference evidence="2" key="1">
    <citation type="submission" date="2020-05" db="EMBL/GenBank/DDBJ databases">
        <authorList>
            <person name="Chiriac C."/>
            <person name="Salcher M."/>
            <person name="Ghai R."/>
            <person name="Kavagutti S V."/>
        </authorList>
    </citation>
    <scope>NUCLEOTIDE SEQUENCE</scope>
</reference>
<evidence type="ECO:0000313" key="4">
    <source>
        <dbReference type="EMBL" id="CAB4574935.1"/>
    </source>
</evidence>
<dbReference type="AlphaFoldDB" id="A0A6J6C7X2"/>
<feature type="region of interest" description="Disordered" evidence="1">
    <location>
        <begin position="29"/>
        <end position="75"/>
    </location>
</feature>
<evidence type="ECO:0000313" key="2">
    <source>
        <dbReference type="EMBL" id="CAB4547356.1"/>
    </source>
</evidence>
<evidence type="ECO:0000313" key="6">
    <source>
        <dbReference type="EMBL" id="CAB4670385.1"/>
    </source>
</evidence>
<dbReference type="EMBL" id="CAEZVV010000058">
    <property type="protein sequence ID" value="CAB4646121.1"/>
    <property type="molecule type" value="Genomic_DNA"/>
</dbReference>
<evidence type="ECO:0000256" key="1">
    <source>
        <dbReference type="SAM" id="MobiDB-lite"/>
    </source>
</evidence>
<dbReference type="EMBL" id="CAEZXE010000016">
    <property type="protein sequence ID" value="CAB4670385.1"/>
    <property type="molecule type" value="Genomic_DNA"/>
</dbReference>
<evidence type="ECO:0000313" key="5">
    <source>
        <dbReference type="EMBL" id="CAB4646121.1"/>
    </source>
</evidence>
<proteinExistence type="predicted"/>
<dbReference type="EMBL" id="CAEZTR010000034">
    <property type="protein sequence ID" value="CAB4574935.1"/>
    <property type="molecule type" value="Genomic_DNA"/>
</dbReference>
<protein>
    <submittedName>
        <fullName evidence="2">Unannotated protein</fullName>
    </submittedName>
</protein>
<dbReference type="SUPFAM" id="SSF49319">
    <property type="entry name" value="Actinoxanthin-like"/>
    <property type="match status" value="1"/>
</dbReference>
<dbReference type="InterPro" id="IPR027273">
    <property type="entry name" value="Neocarzinostatin-like"/>
</dbReference>
<feature type="compositionally biased region" description="Low complexity" evidence="1">
    <location>
        <begin position="48"/>
        <end position="62"/>
    </location>
</feature>
<dbReference type="EMBL" id="CAEZTG010000026">
    <property type="protein sequence ID" value="CAB4559250.1"/>
    <property type="molecule type" value="Genomic_DNA"/>
</dbReference>
<organism evidence="2">
    <name type="scientific">freshwater metagenome</name>
    <dbReference type="NCBI Taxonomy" id="449393"/>
    <lineage>
        <taxon>unclassified sequences</taxon>
        <taxon>metagenomes</taxon>
        <taxon>ecological metagenomes</taxon>
    </lineage>
</organism>
<accession>A0A6J6C7X2</accession>
<gene>
    <name evidence="2" type="ORF">UFOPK1495_00608</name>
    <name evidence="3" type="ORF">UFOPK1603_00431</name>
    <name evidence="4" type="ORF">UFOPK1711_00749</name>
    <name evidence="5" type="ORF">UFOPK2143_01007</name>
    <name evidence="6" type="ORF">UFOPK2350_00312</name>
</gene>
<sequence>MNRRLPFLGGLLAVAVVVVTIAVISTRSSSSSSSSRDVEVAANGVEAGGNSNESTESSPTTAVKPAQPEGPYTTPDMPMSVSVSTTEGLVSGDVVSVKASPSNGSQAFGVEARLCRGDVAIAFDGQMFPTRAGLCIPKPFAQGTDSLVEVANRPPYGPVAVNFTVGTGSQTFNLQDGTQTTITCDSTHPCQLVLKLQYPNGFGFQGVPLTFR</sequence>